<dbReference type="EMBL" id="UINC01008378">
    <property type="protein sequence ID" value="SVA37718.1"/>
    <property type="molecule type" value="Genomic_DNA"/>
</dbReference>
<evidence type="ECO:0000313" key="3">
    <source>
        <dbReference type="EMBL" id="SVA37718.1"/>
    </source>
</evidence>
<gene>
    <name evidence="3" type="ORF">METZ01_LOCUS90572</name>
</gene>
<dbReference type="InterPro" id="IPR036291">
    <property type="entry name" value="NAD(P)-bd_dom_sf"/>
</dbReference>
<dbReference type="SUPFAM" id="SSF55347">
    <property type="entry name" value="Glyceraldehyde-3-phosphate dehydrogenase-like, C-terminal domain"/>
    <property type="match status" value="1"/>
</dbReference>
<dbReference type="Gene3D" id="3.40.50.720">
    <property type="entry name" value="NAD(P)-binding Rossmann-like Domain"/>
    <property type="match status" value="1"/>
</dbReference>
<dbReference type="InterPro" id="IPR050463">
    <property type="entry name" value="Gfo/Idh/MocA_oxidrdct_glycsds"/>
</dbReference>
<sequence>MKVGIIGLGHGQRVLFESFKLSNIKILGVASKDQKKAEIFSKKNNIIKKYKNWKEIIKDDEIDIIAIAVPAVHQIKIIRECIRYNKIIFSEKPLGTNIKSIKTIINELEFYKRNIIIDYIFCEHNAFKKFKSLIPKKSKFMYGHVDVIFNTQSYAMKNKLINWKLKPSLGGGLINLYLPHIFDYLIYFFGQIFSIKIIKKNKNNLSTKLNCDIKFESGITANIKIEANNPNQEHTIRYSNEKYELILQNKGKDYTKNFILYLITIIKNKRLRKIIKFNNDIKKFKKDSRILLSSKLINKLKKPMSRKNHLESIKRYFYVEKVLNKASLSLNLNKEMKIN</sequence>
<keyword evidence="1" id="KW-0560">Oxidoreductase</keyword>
<dbReference type="PANTHER" id="PTHR43818:SF11">
    <property type="entry name" value="BCDNA.GH03377"/>
    <property type="match status" value="1"/>
</dbReference>
<dbReference type="PANTHER" id="PTHR43818">
    <property type="entry name" value="BCDNA.GH03377"/>
    <property type="match status" value="1"/>
</dbReference>
<accession>A0A381VD71</accession>
<reference evidence="3" key="1">
    <citation type="submission" date="2018-05" db="EMBL/GenBank/DDBJ databases">
        <authorList>
            <person name="Lanie J.A."/>
            <person name="Ng W.-L."/>
            <person name="Kazmierczak K.M."/>
            <person name="Andrzejewski T.M."/>
            <person name="Davidsen T.M."/>
            <person name="Wayne K.J."/>
            <person name="Tettelin H."/>
            <person name="Glass J.I."/>
            <person name="Rusch D."/>
            <person name="Podicherti R."/>
            <person name="Tsui H.-C.T."/>
            <person name="Winkler M.E."/>
        </authorList>
    </citation>
    <scope>NUCLEOTIDE SEQUENCE</scope>
</reference>
<dbReference type="GO" id="GO:0000166">
    <property type="term" value="F:nucleotide binding"/>
    <property type="evidence" value="ECO:0007669"/>
    <property type="project" value="InterPro"/>
</dbReference>
<dbReference type="GO" id="GO:0016491">
    <property type="term" value="F:oxidoreductase activity"/>
    <property type="evidence" value="ECO:0007669"/>
    <property type="project" value="UniProtKB-KW"/>
</dbReference>
<feature type="domain" description="Gfo/Idh/MocA-like oxidoreductase N-terminal" evidence="2">
    <location>
        <begin position="1"/>
        <end position="109"/>
    </location>
</feature>
<name>A0A381VD71_9ZZZZ</name>
<organism evidence="3">
    <name type="scientific">marine metagenome</name>
    <dbReference type="NCBI Taxonomy" id="408172"/>
    <lineage>
        <taxon>unclassified sequences</taxon>
        <taxon>metagenomes</taxon>
        <taxon>ecological metagenomes</taxon>
    </lineage>
</organism>
<dbReference type="Pfam" id="PF01408">
    <property type="entry name" value="GFO_IDH_MocA"/>
    <property type="match status" value="1"/>
</dbReference>
<protein>
    <recommendedName>
        <fullName evidence="2">Gfo/Idh/MocA-like oxidoreductase N-terminal domain-containing protein</fullName>
    </recommendedName>
</protein>
<evidence type="ECO:0000259" key="2">
    <source>
        <dbReference type="Pfam" id="PF01408"/>
    </source>
</evidence>
<dbReference type="AlphaFoldDB" id="A0A381VD71"/>
<proteinExistence type="predicted"/>
<dbReference type="Gene3D" id="3.30.360.10">
    <property type="entry name" value="Dihydrodipicolinate Reductase, domain 2"/>
    <property type="match status" value="1"/>
</dbReference>
<evidence type="ECO:0000256" key="1">
    <source>
        <dbReference type="ARBA" id="ARBA00023002"/>
    </source>
</evidence>
<dbReference type="SUPFAM" id="SSF51735">
    <property type="entry name" value="NAD(P)-binding Rossmann-fold domains"/>
    <property type="match status" value="1"/>
</dbReference>
<dbReference type="InterPro" id="IPR000683">
    <property type="entry name" value="Gfo/Idh/MocA-like_OxRdtase_N"/>
</dbReference>